<evidence type="ECO:0000259" key="6">
    <source>
        <dbReference type="PROSITE" id="PS51085"/>
    </source>
</evidence>
<dbReference type="InterPro" id="IPR012675">
    <property type="entry name" value="Beta-grasp_dom_sf"/>
</dbReference>
<evidence type="ECO:0000256" key="1">
    <source>
        <dbReference type="ARBA" id="ARBA00022448"/>
    </source>
</evidence>
<dbReference type="GO" id="GO:0016491">
    <property type="term" value="F:oxidoreductase activity"/>
    <property type="evidence" value="ECO:0007669"/>
    <property type="project" value="InterPro"/>
</dbReference>
<dbReference type="Pfam" id="PF00175">
    <property type="entry name" value="NAD_binding_1"/>
    <property type="match status" value="1"/>
</dbReference>
<keyword evidence="5" id="KW-0812">Transmembrane</keyword>
<evidence type="ECO:0000313" key="8">
    <source>
        <dbReference type="EMBL" id="SFC77258.1"/>
    </source>
</evidence>
<dbReference type="CDD" id="cd00207">
    <property type="entry name" value="fer2"/>
    <property type="match status" value="1"/>
</dbReference>
<dbReference type="InterPro" id="IPR008333">
    <property type="entry name" value="Cbr1-like_FAD-bd_dom"/>
</dbReference>
<dbReference type="OrthoDB" id="9806195at2"/>
<keyword evidence="9" id="KW-1185">Reference proteome</keyword>
<dbReference type="Gene3D" id="3.10.20.30">
    <property type="match status" value="1"/>
</dbReference>
<dbReference type="InterPro" id="IPR039261">
    <property type="entry name" value="FNR_nucleotide-bd"/>
</dbReference>
<dbReference type="Pfam" id="PF00111">
    <property type="entry name" value="Fer2"/>
    <property type="match status" value="1"/>
</dbReference>
<feature type="domain" description="2Fe-2S ferredoxin-type" evidence="6">
    <location>
        <begin position="235"/>
        <end position="330"/>
    </location>
</feature>
<dbReference type="InterPro" id="IPR001433">
    <property type="entry name" value="OxRdtase_FAD/NAD-bd"/>
</dbReference>
<dbReference type="SUPFAM" id="SSF63380">
    <property type="entry name" value="Riboflavin synthase domain-like"/>
    <property type="match status" value="1"/>
</dbReference>
<dbReference type="SUPFAM" id="SSF54292">
    <property type="entry name" value="2Fe-2S ferredoxin-like"/>
    <property type="match status" value="1"/>
</dbReference>
<keyword evidence="5" id="KW-0472">Membrane</keyword>
<dbReference type="STRING" id="1164594.SAMN05216204_11028"/>
<evidence type="ECO:0000256" key="4">
    <source>
        <dbReference type="ARBA" id="ARBA00023004"/>
    </source>
</evidence>
<keyword evidence="5" id="KW-1133">Transmembrane helix</keyword>
<dbReference type="PROSITE" id="PS51384">
    <property type="entry name" value="FAD_FR"/>
    <property type="match status" value="1"/>
</dbReference>
<dbReference type="PROSITE" id="PS51085">
    <property type="entry name" value="2FE2S_FER_2"/>
    <property type="match status" value="1"/>
</dbReference>
<dbReference type="Proteomes" id="UP000198639">
    <property type="component" value="Unassembled WGS sequence"/>
</dbReference>
<accession>A0A1I1M231</accession>
<dbReference type="InterPro" id="IPR017927">
    <property type="entry name" value="FAD-bd_FR_type"/>
</dbReference>
<dbReference type="InterPro" id="IPR017938">
    <property type="entry name" value="Riboflavin_synthase-like_b-brl"/>
</dbReference>
<dbReference type="InterPro" id="IPR001041">
    <property type="entry name" value="2Fe-2S_ferredoxin-type"/>
</dbReference>
<evidence type="ECO:0000259" key="7">
    <source>
        <dbReference type="PROSITE" id="PS51384"/>
    </source>
</evidence>
<feature type="transmembrane region" description="Helical" evidence="5">
    <location>
        <begin position="197"/>
        <end position="224"/>
    </location>
</feature>
<keyword evidence="8" id="KW-0830">Ubiquinone</keyword>
<name>A0A1I1M231_9BURK</name>
<dbReference type="Pfam" id="PF00970">
    <property type="entry name" value="FAD_binding_6"/>
    <property type="match status" value="1"/>
</dbReference>
<dbReference type="RefSeq" id="WP_091874553.1">
    <property type="nucleotide sequence ID" value="NZ_FOLD01000010.1"/>
</dbReference>
<dbReference type="SUPFAM" id="SSF52343">
    <property type="entry name" value="Ferredoxin reductase-like, C-terminal NADP-linked domain"/>
    <property type="match status" value="1"/>
</dbReference>
<keyword evidence="2" id="KW-0285">Flavoprotein</keyword>
<sequence length="600" mass="65947">MSPWMRRLHKWVGLLLAIQFVLWMSSGVVMSLLDAKKVQGREYRIKPQAAPEWPRNVLAPDAVLAASAGKVMAITSGWLLDRPVYRLQGDKRSWLVDASDGRSVSIDGALARTIASASYSGSGKAGTPRLLNYTLETRAHKEPVWRVDFNDEDETAVYVSSVSGNVLEHRNNTWRLFDFFWMLHIMDYSERTDFNNLLLVSSAIGGLWMALTGVWLLFASVRLAEFVPTRLRQRRSVNLLGSGGQVARSVDAAKGDTVFRALARSGLQLPSNCGGGQSCGLCEVRCVDKVPEPTAADRALLSPAKLEAGYRLACGLPVTRSLDIDVGDTLALATEYAATVTSVRAVTPFLREVTVRPQVPLGCRPGAYVQVHVPAYAHDASHIEVPDHHRDDWNNVGVLGRLANDAPLRRSYSVAVPTECSDGQIVFLVRFMPGERPGRGSSYMYTLKPGDTVSFSGPFGDFALKPGAREKVFIGGGAGMAPLRAMIHELLAKGASEPIHFWYGARSIRDAPYLDEMHAFADKHSNFHWHLVFSEEAGQPPHRSGLVHEAVRNELLHTHSDIGTLEFYVCGPPAMLSATRAMLRDLAVDESKVAFDDFKI</sequence>
<evidence type="ECO:0000313" key="9">
    <source>
        <dbReference type="Proteomes" id="UP000198639"/>
    </source>
</evidence>
<dbReference type="Gene3D" id="2.40.30.10">
    <property type="entry name" value="Translation factors"/>
    <property type="match status" value="1"/>
</dbReference>
<dbReference type="GO" id="GO:0051536">
    <property type="term" value="F:iron-sulfur cluster binding"/>
    <property type="evidence" value="ECO:0007669"/>
    <property type="project" value="InterPro"/>
</dbReference>
<dbReference type="PANTHER" id="PTHR43644">
    <property type="entry name" value="NA(+)-TRANSLOCATING NADH-QUINONE REDUCTASE SUBUNIT"/>
    <property type="match status" value="1"/>
</dbReference>
<evidence type="ECO:0000256" key="5">
    <source>
        <dbReference type="SAM" id="Phobius"/>
    </source>
</evidence>
<protein>
    <submittedName>
        <fullName evidence="8">NADH:ubiquinone oxidoreductase, Na(+)-translocating, F subunit</fullName>
    </submittedName>
</protein>
<gene>
    <name evidence="8" type="ORF">SAMN05216204_11028</name>
</gene>
<keyword evidence="4" id="KW-0408">Iron</keyword>
<dbReference type="InterPro" id="IPR036010">
    <property type="entry name" value="2Fe-2S_ferredoxin-like_sf"/>
</dbReference>
<evidence type="ECO:0000256" key="3">
    <source>
        <dbReference type="ARBA" id="ARBA00022827"/>
    </source>
</evidence>
<dbReference type="PANTHER" id="PTHR43644:SF1">
    <property type="entry name" value="NAD(P)H-FLAVIN REDUCTASE"/>
    <property type="match status" value="1"/>
</dbReference>
<evidence type="ECO:0000256" key="2">
    <source>
        <dbReference type="ARBA" id="ARBA00022630"/>
    </source>
</evidence>
<dbReference type="EMBL" id="FOLD01000010">
    <property type="protein sequence ID" value="SFC77258.1"/>
    <property type="molecule type" value="Genomic_DNA"/>
</dbReference>
<organism evidence="8 9">
    <name type="scientific">Massilia yuzhufengensis</name>
    <dbReference type="NCBI Taxonomy" id="1164594"/>
    <lineage>
        <taxon>Bacteria</taxon>
        <taxon>Pseudomonadati</taxon>
        <taxon>Pseudomonadota</taxon>
        <taxon>Betaproteobacteria</taxon>
        <taxon>Burkholderiales</taxon>
        <taxon>Oxalobacteraceae</taxon>
        <taxon>Telluria group</taxon>
        <taxon>Massilia</taxon>
    </lineage>
</organism>
<dbReference type="AlphaFoldDB" id="A0A1I1M231"/>
<keyword evidence="3" id="KW-0274">FAD</keyword>
<feature type="domain" description="FAD-binding FR-type" evidence="7">
    <location>
        <begin position="333"/>
        <end position="465"/>
    </location>
</feature>
<reference evidence="9" key="1">
    <citation type="submission" date="2016-10" db="EMBL/GenBank/DDBJ databases">
        <authorList>
            <person name="Varghese N."/>
            <person name="Submissions S."/>
        </authorList>
    </citation>
    <scope>NUCLEOTIDE SEQUENCE [LARGE SCALE GENOMIC DNA]</scope>
    <source>
        <strain evidence="9">CGMCC 1.12041</strain>
    </source>
</reference>
<proteinExistence type="predicted"/>
<keyword evidence="1" id="KW-0813">Transport</keyword>
<dbReference type="Gene3D" id="3.40.50.80">
    <property type="entry name" value="Nucleotide-binding domain of ferredoxin-NADP reductase (FNR) module"/>
    <property type="match status" value="1"/>
</dbReference>